<keyword evidence="3" id="KW-0288">FMN</keyword>
<dbReference type="Pfam" id="PF00724">
    <property type="entry name" value="Oxidored_FMN"/>
    <property type="match status" value="1"/>
</dbReference>
<feature type="domain" description="NADH:flavin oxidoreductase/NADH oxidase N-terminal" evidence="6">
    <location>
        <begin position="11"/>
        <end position="127"/>
    </location>
</feature>
<evidence type="ECO:0000259" key="6">
    <source>
        <dbReference type="Pfam" id="PF00724"/>
    </source>
</evidence>
<evidence type="ECO:0000256" key="2">
    <source>
        <dbReference type="ARBA" id="ARBA00022630"/>
    </source>
</evidence>
<dbReference type="Gene3D" id="3.20.20.70">
    <property type="entry name" value="Aldolase class I"/>
    <property type="match status" value="1"/>
</dbReference>
<keyword evidence="8" id="KW-1185">Reference proteome</keyword>
<dbReference type="PANTHER" id="PTHR43303:SF4">
    <property type="entry name" value="NADPH DEHYDROGENASE C23G7.10C-RELATED"/>
    <property type="match status" value="1"/>
</dbReference>
<gene>
    <name evidence="7" type="ORF">CEN44_19715</name>
</gene>
<sequence length="134" mass="14807">MVQGVREILPSGYPLWVRIAATDWVENGWDIEQSIAPADKLKSLGVDLIDTSSGGTVPNAKIPYGPGYQTDFTSRIRREVNILTVAVGLITTPEQADHIIRTGQADIVLLGREFLRNPYWALSAAKKLLYHLCC</sequence>
<evidence type="ECO:0000256" key="1">
    <source>
        <dbReference type="ARBA" id="ARBA00001917"/>
    </source>
</evidence>
<dbReference type="InterPro" id="IPR044152">
    <property type="entry name" value="YqjM-like"/>
</dbReference>
<dbReference type="GO" id="GO:0010181">
    <property type="term" value="F:FMN binding"/>
    <property type="evidence" value="ECO:0007669"/>
    <property type="project" value="InterPro"/>
</dbReference>
<reference evidence="7 8" key="1">
    <citation type="submission" date="2017-08" db="EMBL/GenBank/DDBJ databases">
        <title>Genomes of Fischerella (Mastigocladus) sp. strains.</title>
        <authorList>
            <person name="Miller S.R."/>
        </authorList>
    </citation>
    <scope>NUCLEOTIDE SEQUENCE [LARGE SCALE GENOMIC DNA]</scope>
    <source>
        <strain evidence="7 8">CCMEE 5323</strain>
    </source>
</reference>
<evidence type="ECO:0000256" key="3">
    <source>
        <dbReference type="ARBA" id="ARBA00022643"/>
    </source>
</evidence>
<keyword evidence="2" id="KW-0285">Flavoprotein</keyword>
<dbReference type="AlphaFoldDB" id="A0A2N6JZ87"/>
<accession>A0A2N6JZ87</accession>
<dbReference type="PANTHER" id="PTHR43303">
    <property type="entry name" value="NADPH DEHYDROGENASE C23G7.10C-RELATED"/>
    <property type="match status" value="1"/>
</dbReference>
<dbReference type="InterPro" id="IPR001155">
    <property type="entry name" value="OxRdtase_FMN_N"/>
</dbReference>
<name>A0A2N6JZ87_FISMU</name>
<dbReference type="SUPFAM" id="SSF51395">
    <property type="entry name" value="FMN-linked oxidoreductases"/>
    <property type="match status" value="1"/>
</dbReference>
<evidence type="ECO:0000313" key="8">
    <source>
        <dbReference type="Proteomes" id="UP000235036"/>
    </source>
</evidence>
<keyword evidence="4" id="KW-0521">NADP</keyword>
<dbReference type="GO" id="GO:0003959">
    <property type="term" value="F:NADPH dehydrogenase activity"/>
    <property type="evidence" value="ECO:0007669"/>
    <property type="project" value="InterPro"/>
</dbReference>
<dbReference type="InterPro" id="IPR013785">
    <property type="entry name" value="Aldolase_TIM"/>
</dbReference>
<evidence type="ECO:0000256" key="4">
    <source>
        <dbReference type="ARBA" id="ARBA00022857"/>
    </source>
</evidence>
<evidence type="ECO:0000256" key="5">
    <source>
        <dbReference type="ARBA" id="ARBA00023002"/>
    </source>
</evidence>
<dbReference type="GO" id="GO:0050661">
    <property type="term" value="F:NADP binding"/>
    <property type="evidence" value="ECO:0007669"/>
    <property type="project" value="InterPro"/>
</dbReference>
<dbReference type="Proteomes" id="UP000235036">
    <property type="component" value="Unassembled WGS sequence"/>
</dbReference>
<protein>
    <recommendedName>
        <fullName evidence="6">NADH:flavin oxidoreductase/NADH oxidase N-terminal domain-containing protein</fullName>
    </recommendedName>
</protein>
<proteinExistence type="predicted"/>
<comment type="cofactor">
    <cofactor evidence="1">
        <name>FMN</name>
        <dbReference type="ChEBI" id="CHEBI:58210"/>
    </cofactor>
</comment>
<organism evidence="7 8">
    <name type="scientific">Fischerella muscicola CCMEE 5323</name>
    <dbReference type="NCBI Taxonomy" id="2019572"/>
    <lineage>
        <taxon>Bacteria</taxon>
        <taxon>Bacillati</taxon>
        <taxon>Cyanobacteriota</taxon>
        <taxon>Cyanophyceae</taxon>
        <taxon>Nostocales</taxon>
        <taxon>Hapalosiphonaceae</taxon>
        <taxon>Fischerella</taxon>
    </lineage>
</organism>
<evidence type="ECO:0000313" key="7">
    <source>
        <dbReference type="EMBL" id="PLZ86614.1"/>
    </source>
</evidence>
<dbReference type="EMBL" id="NRQW01000451">
    <property type="protein sequence ID" value="PLZ86614.1"/>
    <property type="molecule type" value="Genomic_DNA"/>
</dbReference>
<comment type="caution">
    <text evidence="7">The sequence shown here is derived from an EMBL/GenBank/DDBJ whole genome shotgun (WGS) entry which is preliminary data.</text>
</comment>
<keyword evidence="5" id="KW-0560">Oxidoreductase</keyword>